<dbReference type="GO" id="GO:0008240">
    <property type="term" value="F:tripeptidyl-peptidase activity"/>
    <property type="evidence" value="ECO:0007669"/>
    <property type="project" value="UniProtKB-EC"/>
</dbReference>
<keyword evidence="14" id="KW-0325">Glycoprotein</keyword>
<evidence type="ECO:0000256" key="7">
    <source>
        <dbReference type="ARBA" id="ARBA00022723"/>
    </source>
</evidence>
<evidence type="ECO:0000256" key="3">
    <source>
        <dbReference type="ARBA" id="ARBA00004239"/>
    </source>
</evidence>
<gene>
    <name evidence="18" type="ORF">PENSTE_c002G05311</name>
</gene>
<proteinExistence type="predicted"/>
<keyword evidence="19" id="KW-1185">Reference proteome</keyword>
<dbReference type="GO" id="GO:0005576">
    <property type="term" value="C:extracellular region"/>
    <property type="evidence" value="ECO:0007669"/>
    <property type="project" value="UniProtKB-SubCell"/>
</dbReference>
<feature type="active site" description="Charge relay system" evidence="15">
    <location>
        <position position="504"/>
    </location>
</feature>
<dbReference type="GO" id="GO:0046872">
    <property type="term" value="F:metal ion binding"/>
    <property type="evidence" value="ECO:0007669"/>
    <property type="project" value="UniProtKB-UniRule"/>
</dbReference>
<reference evidence="19" key="1">
    <citation type="journal article" date="2017" name="Nat. Microbiol.">
        <title>Global analysis of biosynthetic gene clusters reveals vast potential of secondary metabolite production in Penicillium species.</title>
        <authorList>
            <person name="Nielsen J.C."/>
            <person name="Grijseels S."/>
            <person name="Prigent S."/>
            <person name="Ji B."/>
            <person name="Dainat J."/>
            <person name="Nielsen K.F."/>
            <person name="Frisvad J.C."/>
            <person name="Workman M."/>
            <person name="Nielsen J."/>
        </authorList>
    </citation>
    <scope>NUCLEOTIDE SEQUENCE [LARGE SCALE GENOMIC DNA]</scope>
    <source>
        <strain evidence="19">IBT 24891</strain>
    </source>
</reference>
<dbReference type="InterPro" id="IPR036852">
    <property type="entry name" value="Peptidase_S8/S53_dom_sf"/>
</dbReference>
<evidence type="ECO:0000256" key="4">
    <source>
        <dbReference type="ARBA" id="ARBA00012462"/>
    </source>
</evidence>
<keyword evidence="5" id="KW-0964">Secreted</keyword>
<evidence type="ECO:0000256" key="8">
    <source>
        <dbReference type="ARBA" id="ARBA00022729"/>
    </source>
</evidence>
<accession>A0A1V6TT54</accession>
<dbReference type="InterPro" id="IPR023828">
    <property type="entry name" value="Peptidase_S8_Ser-AS"/>
</dbReference>
<keyword evidence="6 15" id="KW-0645">Protease</keyword>
<organism evidence="18 19">
    <name type="scientific">Penicillium steckii</name>
    <dbReference type="NCBI Taxonomy" id="303698"/>
    <lineage>
        <taxon>Eukaryota</taxon>
        <taxon>Fungi</taxon>
        <taxon>Dikarya</taxon>
        <taxon>Ascomycota</taxon>
        <taxon>Pezizomycotina</taxon>
        <taxon>Eurotiomycetes</taxon>
        <taxon>Eurotiomycetidae</taxon>
        <taxon>Eurotiales</taxon>
        <taxon>Aspergillaceae</taxon>
        <taxon>Penicillium</taxon>
    </lineage>
</organism>
<dbReference type="InterPro" id="IPR030400">
    <property type="entry name" value="Sedolisin_dom"/>
</dbReference>
<keyword evidence="7 15" id="KW-0479">Metal-binding</keyword>
<dbReference type="InterPro" id="IPR050819">
    <property type="entry name" value="Tripeptidyl-peptidase_I"/>
</dbReference>
<evidence type="ECO:0000256" key="16">
    <source>
        <dbReference type="SAM" id="SignalP"/>
    </source>
</evidence>
<dbReference type="Proteomes" id="UP000191285">
    <property type="component" value="Unassembled WGS sequence"/>
</dbReference>
<comment type="function">
    <text evidence="2">Secreted tripeptidyl-peptidase which degrades proteins at acidic pHs and is involved in virulence.</text>
</comment>
<feature type="signal peptide" evidence="16">
    <location>
        <begin position="1"/>
        <end position="24"/>
    </location>
</feature>
<name>A0A1V6TT54_9EURO</name>
<dbReference type="PROSITE" id="PS00138">
    <property type="entry name" value="SUBTILASE_SER"/>
    <property type="match status" value="1"/>
</dbReference>
<evidence type="ECO:0000256" key="12">
    <source>
        <dbReference type="ARBA" id="ARBA00023026"/>
    </source>
</evidence>
<dbReference type="GO" id="GO:0006508">
    <property type="term" value="P:proteolysis"/>
    <property type="evidence" value="ECO:0007669"/>
    <property type="project" value="UniProtKB-KW"/>
</dbReference>
<evidence type="ECO:0000256" key="1">
    <source>
        <dbReference type="ARBA" id="ARBA00001910"/>
    </source>
</evidence>
<comment type="caution">
    <text evidence="18">The sequence shown here is derived from an EMBL/GenBank/DDBJ whole genome shotgun (WGS) entry which is preliminary data.</text>
</comment>
<comment type="subcellular location">
    <subcellularLocation>
        <location evidence="3">Secreted</location>
        <location evidence="3">Extracellular space</location>
    </subcellularLocation>
</comment>
<keyword evidence="8 16" id="KW-0732">Signal</keyword>
<comment type="cofactor">
    <cofactor evidence="15">
        <name>Ca(2+)</name>
        <dbReference type="ChEBI" id="CHEBI:29108"/>
    </cofactor>
    <text evidence="15">Binds 1 Ca(2+) ion per subunit.</text>
</comment>
<comment type="catalytic activity">
    <reaction evidence="1">
        <text>Release of an N-terminal tripeptide from a polypeptide.</text>
        <dbReference type="EC" id="3.4.14.10"/>
    </reaction>
</comment>
<keyword evidence="12" id="KW-0843">Virulence</keyword>
<dbReference type="Gene3D" id="3.40.50.200">
    <property type="entry name" value="Peptidase S8/S53 domain"/>
    <property type="match status" value="1"/>
</dbReference>
<keyword evidence="11 15" id="KW-0106">Calcium</keyword>
<evidence type="ECO:0000256" key="14">
    <source>
        <dbReference type="ARBA" id="ARBA00023180"/>
    </source>
</evidence>
<dbReference type="CDD" id="cd04056">
    <property type="entry name" value="Peptidases_S53"/>
    <property type="match status" value="1"/>
</dbReference>
<evidence type="ECO:0000256" key="9">
    <source>
        <dbReference type="ARBA" id="ARBA00022801"/>
    </source>
</evidence>
<feature type="binding site" evidence="15">
    <location>
        <position position="576"/>
    </location>
    <ligand>
        <name>Ca(2+)</name>
        <dbReference type="ChEBI" id="CHEBI:29108"/>
    </ligand>
</feature>
<evidence type="ECO:0000256" key="11">
    <source>
        <dbReference type="ARBA" id="ARBA00022837"/>
    </source>
</evidence>
<feature type="binding site" evidence="15">
    <location>
        <position position="547"/>
    </location>
    <ligand>
        <name>Ca(2+)</name>
        <dbReference type="ChEBI" id="CHEBI:29108"/>
    </ligand>
</feature>
<dbReference type="PANTHER" id="PTHR14218:SF32">
    <property type="entry name" value="TRIPEPTIDYL PEPTIDASE SED3 (AFU_ORTHOLOGUE AFUA_3G08930)"/>
    <property type="match status" value="1"/>
</dbReference>
<keyword evidence="9 15" id="KW-0378">Hydrolase</keyword>
<keyword evidence="13" id="KW-0865">Zymogen</keyword>
<evidence type="ECO:0000256" key="2">
    <source>
        <dbReference type="ARBA" id="ARBA00002451"/>
    </source>
</evidence>
<dbReference type="STRING" id="303698.A0A1V6TT54"/>
<feature type="active site" description="Charge relay system" evidence="15">
    <location>
        <position position="289"/>
    </location>
</feature>
<dbReference type="PANTHER" id="PTHR14218">
    <property type="entry name" value="PROTEASE S8 TRIPEPTIDYL PEPTIDASE I CLN2"/>
    <property type="match status" value="1"/>
</dbReference>
<feature type="binding site" evidence="15">
    <location>
        <position position="546"/>
    </location>
    <ligand>
        <name>Ca(2+)</name>
        <dbReference type="ChEBI" id="CHEBI:29108"/>
    </ligand>
</feature>
<evidence type="ECO:0000256" key="6">
    <source>
        <dbReference type="ARBA" id="ARBA00022670"/>
    </source>
</evidence>
<dbReference type="CDD" id="cd11377">
    <property type="entry name" value="Pro-peptidase_S53"/>
    <property type="match status" value="1"/>
</dbReference>
<feature type="chain" id="PRO_5013297350" description="tripeptidyl-peptidase II" evidence="16">
    <location>
        <begin position="25"/>
        <end position="599"/>
    </location>
</feature>
<dbReference type="FunFam" id="3.40.50.200:FF:000015">
    <property type="entry name" value="Tripeptidyl peptidase A"/>
    <property type="match status" value="1"/>
</dbReference>
<dbReference type="InterPro" id="IPR015366">
    <property type="entry name" value="S53_propep"/>
</dbReference>
<dbReference type="PROSITE" id="PS51695">
    <property type="entry name" value="SEDOLISIN"/>
    <property type="match status" value="1"/>
</dbReference>
<dbReference type="GO" id="GO:0004252">
    <property type="term" value="F:serine-type endopeptidase activity"/>
    <property type="evidence" value="ECO:0007669"/>
    <property type="project" value="UniProtKB-UniRule"/>
</dbReference>
<dbReference type="Pfam" id="PF09286">
    <property type="entry name" value="Pro-kuma_activ"/>
    <property type="match status" value="1"/>
</dbReference>
<dbReference type="AlphaFoldDB" id="A0A1V6TT54"/>
<keyword evidence="10 15" id="KW-0720">Serine protease</keyword>
<evidence type="ECO:0000256" key="15">
    <source>
        <dbReference type="PROSITE-ProRule" id="PRU01032"/>
    </source>
</evidence>
<dbReference type="EMBL" id="MLKD01000002">
    <property type="protein sequence ID" value="OQE29572.1"/>
    <property type="molecule type" value="Genomic_DNA"/>
</dbReference>
<feature type="binding site" evidence="15">
    <location>
        <position position="574"/>
    </location>
    <ligand>
        <name>Ca(2+)</name>
        <dbReference type="ChEBI" id="CHEBI:29108"/>
    </ligand>
</feature>
<dbReference type="EC" id="3.4.14.10" evidence="4"/>
<dbReference type="InterPro" id="IPR000209">
    <property type="entry name" value="Peptidase_S8/S53_dom"/>
</dbReference>
<dbReference type="SUPFAM" id="SSF52743">
    <property type="entry name" value="Subtilisin-like"/>
    <property type="match status" value="1"/>
</dbReference>
<dbReference type="SMART" id="SM00944">
    <property type="entry name" value="Pro-kuma_activ"/>
    <property type="match status" value="1"/>
</dbReference>
<dbReference type="Pfam" id="PF00082">
    <property type="entry name" value="Peptidase_S8"/>
    <property type="match status" value="1"/>
</dbReference>
<evidence type="ECO:0000256" key="13">
    <source>
        <dbReference type="ARBA" id="ARBA00023145"/>
    </source>
</evidence>
<dbReference type="OrthoDB" id="409122at2759"/>
<evidence type="ECO:0000256" key="10">
    <source>
        <dbReference type="ARBA" id="ARBA00022825"/>
    </source>
</evidence>
<evidence type="ECO:0000259" key="17">
    <source>
        <dbReference type="PROSITE" id="PS51695"/>
    </source>
</evidence>
<feature type="active site" description="Charge relay system" evidence="15">
    <location>
        <position position="293"/>
    </location>
</feature>
<evidence type="ECO:0000256" key="5">
    <source>
        <dbReference type="ARBA" id="ARBA00022525"/>
    </source>
</evidence>
<dbReference type="SUPFAM" id="SSF54897">
    <property type="entry name" value="Protease propeptides/inhibitors"/>
    <property type="match status" value="1"/>
</dbReference>
<feature type="domain" description="Peptidase S53" evidence="17">
    <location>
        <begin position="213"/>
        <end position="596"/>
    </location>
</feature>
<sequence length="599" mass="65633">MKHARVFPVFFLILSIYLIHQALAADSSRRSHRAVETLRGVPYGWTEGKKPSPSVLINFRLAINQPTEELEQAVIDISTPTHPRYGHHMKREELREMLRPDPVIMNDILAWLRSENVPPDTIGTEGNWIKFQVPVSQAERMLKTQFSYYHDNANQQALLRTLSYSVPENLHPHISLIQPTTRFGNLRQQSALDGPEGPIIATPEDLTAECGFVVRPECLRDLYDLKNSSAQPNSKNILGISGFLEQFARHVDFHAFMNGLSPNESDAKFTVVRINGGLNDEDSSSGSSEASLDVQYSISLGYNTLATYYTTGGRGPLVPDMEQPNASASSNEPYLEQLHYILNLPDEELPAILTTSYGEAEQTVPLSYATTVCNLYAQLGARGVSVIFSSGDSGVGDSCQRNDGSYQTRFLPGFPASCPFVTSVGGTWSHNPEKAVDFSGGGFSEIFTRPAYQDVAVKNYLNQLGNKWSGLYNPEGRGFPDVSAQARGFLIRDHGMYMRISGTSASAPVFAGIVSQLNAVRLAEGKPRMGFLNPWLYTKGEPGFTDITIGGSRGCYGGAHGISVPFASWNATTGWDPVTGLGTPLFSKMADLALSEEVI</sequence>
<protein>
    <recommendedName>
        <fullName evidence="4">tripeptidyl-peptidase II</fullName>
        <ecNumber evidence="4">3.4.14.10</ecNumber>
    </recommendedName>
</protein>
<evidence type="ECO:0000313" key="19">
    <source>
        <dbReference type="Proteomes" id="UP000191285"/>
    </source>
</evidence>
<evidence type="ECO:0000313" key="18">
    <source>
        <dbReference type="EMBL" id="OQE29572.1"/>
    </source>
</evidence>